<proteinExistence type="inferred from homology"/>
<comment type="caution">
    <text evidence="6">The sequence shown here is derived from an EMBL/GenBank/DDBJ whole genome shotgun (WGS) entry which is preliminary data.</text>
</comment>
<dbReference type="GO" id="GO:0034354">
    <property type="term" value="P:'de novo' NAD+ biosynthetic process from L-tryptophan"/>
    <property type="evidence" value="ECO:0007669"/>
    <property type="project" value="TreeGrafter"/>
</dbReference>
<protein>
    <recommendedName>
        <fullName evidence="8">Indoleamine 2,3-dioxygenase</fullName>
    </recommendedName>
</protein>
<dbReference type="InterPro" id="IPR000898">
    <property type="entry name" value="Indolamine_dOase"/>
</dbReference>
<dbReference type="Gene3D" id="1.20.58.480">
    <property type="match status" value="1"/>
</dbReference>
<dbReference type="Proteomes" id="UP000663853">
    <property type="component" value="Unassembled WGS sequence"/>
</dbReference>
<evidence type="ECO:0000313" key="7">
    <source>
        <dbReference type="Proteomes" id="UP000663853"/>
    </source>
</evidence>
<dbReference type="AlphaFoldDB" id="A0A8H2XC06"/>
<evidence type="ECO:0000256" key="1">
    <source>
        <dbReference type="ARBA" id="ARBA00007119"/>
    </source>
</evidence>
<dbReference type="Pfam" id="PF01231">
    <property type="entry name" value="IDO"/>
    <property type="match status" value="1"/>
</dbReference>
<feature type="region of interest" description="Disordered" evidence="5">
    <location>
        <begin position="1"/>
        <end position="21"/>
    </location>
</feature>
<dbReference type="GO" id="GO:0033754">
    <property type="term" value="F:indoleamine 2,3-dioxygenase activity"/>
    <property type="evidence" value="ECO:0007669"/>
    <property type="project" value="TreeGrafter"/>
</dbReference>
<evidence type="ECO:0000256" key="5">
    <source>
        <dbReference type="SAM" id="MobiDB-lite"/>
    </source>
</evidence>
<dbReference type="GO" id="GO:0019441">
    <property type="term" value="P:L-tryptophan catabolic process to kynurenine"/>
    <property type="evidence" value="ECO:0007669"/>
    <property type="project" value="InterPro"/>
</dbReference>
<evidence type="ECO:0000256" key="4">
    <source>
        <dbReference type="PIRSR" id="PIRSR600898-1"/>
    </source>
</evidence>
<keyword evidence="4" id="KW-0349">Heme</keyword>
<dbReference type="GO" id="GO:0020037">
    <property type="term" value="F:heme binding"/>
    <property type="evidence" value="ECO:0007669"/>
    <property type="project" value="InterPro"/>
</dbReference>
<feature type="binding site" description="proximal binding residue" evidence="4">
    <location>
        <position position="638"/>
    </location>
    <ligand>
        <name>heme b</name>
        <dbReference type="ChEBI" id="CHEBI:60344"/>
    </ligand>
    <ligandPart>
        <name>Fe</name>
        <dbReference type="ChEBI" id="CHEBI:18248"/>
    </ligandPart>
</feature>
<keyword evidence="2 4" id="KW-0479">Metal-binding</keyword>
<comment type="similarity">
    <text evidence="1">Belongs to the indoleamine 2,3-dioxygenase family.</text>
</comment>
<dbReference type="EMBL" id="CAJMXA010000248">
    <property type="protein sequence ID" value="CAE6422815.1"/>
    <property type="molecule type" value="Genomic_DNA"/>
</dbReference>
<organism evidence="6 7">
    <name type="scientific">Rhizoctonia solani</name>
    <dbReference type="NCBI Taxonomy" id="456999"/>
    <lineage>
        <taxon>Eukaryota</taxon>
        <taxon>Fungi</taxon>
        <taxon>Dikarya</taxon>
        <taxon>Basidiomycota</taxon>
        <taxon>Agaricomycotina</taxon>
        <taxon>Agaricomycetes</taxon>
        <taxon>Cantharellales</taxon>
        <taxon>Ceratobasidiaceae</taxon>
        <taxon>Rhizoctonia</taxon>
    </lineage>
</organism>
<name>A0A8H2XC06_9AGAM</name>
<keyword evidence="3 4" id="KW-0408">Iron</keyword>
<dbReference type="PANTHER" id="PTHR28657">
    <property type="entry name" value="INDOLEAMINE 2,3-DIOXYGENASE"/>
    <property type="match status" value="1"/>
</dbReference>
<dbReference type="InterPro" id="IPR037217">
    <property type="entry name" value="Trp/Indoleamine_2_3_dOase-like"/>
</dbReference>
<evidence type="ECO:0000256" key="3">
    <source>
        <dbReference type="ARBA" id="ARBA00023004"/>
    </source>
</evidence>
<dbReference type="GO" id="GO:0046872">
    <property type="term" value="F:metal ion binding"/>
    <property type="evidence" value="ECO:0007669"/>
    <property type="project" value="UniProtKB-KW"/>
</dbReference>
<evidence type="ECO:0000256" key="2">
    <source>
        <dbReference type="ARBA" id="ARBA00022723"/>
    </source>
</evidence>
<evidence type="ECO:0000313" key="6">
    <source>
        <dbReference type="EMBL" id="CAE6422815.1"/>
    </source>
</evidence>
<accession>A0A8H2XC06</accession>
<sequence length="709" mass="77994">MLHKDMRESAPTSERFQPRTLGFPLADAPDFSCFRPAGRETIPLDDSDGAQLCNSSVFLSEPTSPSSLLDWDAHLAYVIMTKNKGGSIGFGPEEREPCENPHRLGRAIAQIFEIFRSPNSHPTIQNIRNSSEWRRFPESIALTPQPPMSSNSSFLPANSSPFPDSLEGAINALDAASRPAASTFPISTFTTASPMAVALAPTHFLDLPHHVQPSPMLDGILPDTSTVAAHDFDVDVNTGFMPNEAPLLRIPREVSVDMQAWEDILSEGLALGMKLGDQLAKFGPEETVKNESWRLKVRSLPVLDPTPLMTDTLLLRRGHHVLVFLMHMYIHSAPIPIESTPHVVPACIAVPLCRISSELGITPILTYADNVLWNWHLPGSQPHEIPTERRIRSHALFSGTLDEEHFYLTSAKIELRGVAALSVMRSTLDELFIGDATAVRRISSYLNRLSSIIDELAQLLLDVREGCDPAVFYHQVRPWFRGATSDSRGWVFEGVDAEQAAKVSSLSGPSAGQSSLVHALDVFLGVDHDRGEGRGAEPTFLTKMEQYMPRHHRAFLQHLRRPRRHLREFVISTHVAYSVHALNDRAMPDFAASSLGLAPRASLFQTAAVGESGIKAATELQTAYDNAIEALKRFRDGHIKIATLYIVNQARKAAQAPRPVAPELNNKGELTTDGIKGTGGTSLVPFLKECRDNTIKAMVHPPSPCPSRQ</sequence>
<evidence type="ECO:0008006" key="8">
    <source>
        <dbReference type="Google" id="ProtNLM"/>
    </source>
</evidence>
<dbReference type="SUPFAM" id="SSF140959">
    <property type="entry name" value="Indolic compounds 2,3-dioxygenase-like"/>
    <property type="match status" value="1"/>
</dbReference>
<dbReference type="GO" id="GO:0005737">
    <property type="term" value="C:cytoplasm"/>
    <property type="evidence" value="ECO:0007669"/>
    <property type="project" value="TreeGrafter"/>
</dbReference>
<reference evidence="6" key="1">
    <citation type="submission" date="2021-01" db="EMBL/GenBank/DDBJ databases">
        <authorList>
            <person name="Kaushik A."/>
        </authorList>
    </citation>
    <scope>NUCLEOTIDE SEQUENCE</scope>
    <source>
        <strain evidence="6">AG6-10EEA</strain>
    </source>
</reference>
<gene>
    <name evidence="6" type="ORF">RDB_LOCUS14773</name>
</gene>
<dbReference type="PANTHER" id="PTHR28657:SF5">
    <property type="entry name" value="INDOLEAMINE 2,3-DIOXYGENASE"/>
    <property type="match status" value="1"/>
</dbReference>